<dbReference type="Ensembl" id="ENSONIT00000073700.1">
    <property type="protein sequence ID" value="ENSONIP00000042908.1"/>
    <property type="gene ID" value="ENSONIG00000037710.1"/>
</dbReference>
<evidence type="ECO:0000256" key="1">
    <source>
        <dbReference type="ARBA" id="ARBA00004370"/>
    </source>
</evidence>
<protein>
    <submittedName>
        <fullName evidence="7">Uncharacterized LOC100705186</fullName>
    </submittedName>
</protein>
<evidence type="ECO:0000256" key="2">
    <source>
        <dbReference type="ARBA" id="ARBA00022729"/>
    </source>
</evidence>
<dbReference type="AlphaFoldDB" id="A0A669C568"/>
<organism evidence="7 8">
    <name type="scientific">Oreochromis niloticus</name>
    <name type="common">Nile tilapia</name>
    <name type="synonym">Tilapia nilotica</name>
    <dbReference type="NCBI Taxonomy" id="8128"/>
    <lineage>
        <taxon>Eukaryota</taxon>
        <taxon>Metazoa</taxon>
        <taxon>Chordata</taxon>
        <taxon>Craniata</taxon>
        <taxon>Vertebrata</taxon>
        <taxon>Euteleostomi</taxon>
        <taxon>Actinopterygii</taxon>
        <taxon>Neopterygii</taxon>
        <taxon>Teleostei</taxon>
        <taxon>Neoteleostei</taxon>
        <taxon>Acanthomorphata</taxon>
        <taxon>Ovalentaria</taxon>
        <taxon>Cichlomorphae</taxon>
        <taxon>Cichliformes</taxon>
        <taxon>Cichlidae</taxon>
        <taxon>African cichlids</taxon>
        <taxon>Pseudocrenilabrinae</taxon>
        <taxon>Oreochromini</taxon>
        <taxon>Oreochromis</taxon>
    </lineage>
</organism>
<dbReference type="Gene3D" id="2.60.40.10">
    <property type="entry name" value="Immunoglobulins"/>
    <property type="match status" value="2"/>
</dbReference>
<dbReference type="SUPFAM" id="SSF48726">
    <property type="entry name" value="Immunoglobulin"/>
    <property type="match status" value="1"/>
</dbReference>
<keyword evidence="3 5" id="KW-0472">Membrane</keyword>
<evidence type="ECO:0000256" key="4">
    <source>
        <dbReference type="ARBA" id="ARBA00023180"/>
    </source>
</evidence>
<reference evidence="7" key="3">
    <citation type="submission" date="2025-09" db="UniProtKB">
        <authorList>
            <consortium name="Ensembl"/>
        </authorList>
    </citation>
    <scope>IDENTIFICATION</scope>
</reference>
<dbReference type="PANTHER" id="PTHR12080:SF125">
    <property type="entry name" value="CD48 ANTIGEN-LIKE"/>
    <property type="match status" value="1"/>
</dbReference>
<evidence type="ECO:0000313" key="8">
    <source>
        <dbReference type="Proteomes" id="UP000005207"/>
    </source>
</evidence>
<dbReference type="InterPro" id="IPR015631">
    <property type="entry name" value="CD2/SLAM_rcpt"/>
</dbReference>
<evidence type="ECO:0000256" key="3">
    <source>
        <dbReference type="ARBA" id="ARBA00023136"/>
    </source>
</evidence>
<reference evidence="7" key="2">
    <citation type="submission" date="2025-08" db="UniProtKB">
        <authorList>
            <consortium name="Ensembl"/>
        </authorList>
    </citation>
    <scope>IDENTIFICATION</scope>
</reference>
<evidence type="ECO:0000256" key="6">
    <source>
        <dbReference type="SAM" id="SignalP"/>
    </source>
</evidence>
<keyword evidence="2 6" id="KW-0732">Signal</keyword>
<keyword evidence="5" id="KW-0812">Transmembrane</keyword>
<dbReference type="InterPro" id="IPR036179">
    <property type="entry name" value="Ig-like_dom_sf"/>
</dbReference>
<sequence>MGRSVVYGVLLLLLVANVSFCQAQTVKQYFKVGDTLQLSPQPVSAEITSIVWKYDKYLLAEWVKDSIPLTYYSKFKGRTTLNTDTGVLEIRDMTAADTGLYSVEINNQVQSRVYKTVAVEAVPQPVVSVRPLLCNSTSKSCTLSCDGDVSNAGPVEYFWKIGDGEWKQSGTNMEIIGDEETQRVPTFSCRMKNRVSERDSKPLFNPLFQIKPADCGHWMIVLGAVMRSLAIVALFVAVVYFLCQKLLSVCVCKHRKGHNDAV</sequence>
<proteinExistence type="predicted"/>
<feature type="transmembrane region" description="Helical" evidence="5">
    <location>
        <begin position="218"/>
        <end position="243"/>
    </location>
</feature>
<dbReference type="GO" id="GO:0016020">
    <property type="term" value="C:membrane"/>
    <property type="evidence" value="ECO:0007669"/>
    <property type="project" value="UniProtKB-SubCell"/>
</dbReference>
<dbReference type="InParanoid" id="A0A669C568"/>
<dbReference type="Proteomes" id="UP000005207">
    <property type="component" value="Linkage group LG13"/>
</dbReference>
<evidence type="ECO:0000256" key="5">
    <source>
        <dbReference type="SAM" id="Phobius"/>
    </source>
</evidence>
<keyword evidence="8" id="KW-1185">Reference proteome</keyword>
<dbReference type="OMA" id="ATFSCRM"/>
<dbReference type="PANTHER" id="PTHR12080">
    <property type="entry name" value="SIGNALING LYMPHOCYTIC ACTIVATION MOLECULE"/>
    <property type="match status" value="1"/>
</dbReference>
<evidence type="ECO:0000313" key="7">
    <source>
        <dbReference type="Ensembl" id="ENSONIP00000042908.1"/>
    </source>
</evidence>
<accession>A0A669C568</accession>
<comment type="subcellular location">
    <subcellularLocation>
        <location evidence="1">Membrane</location>
    </subcellularLocation>
</comment>
<name>A0A669C568_ORENI</name>
<keyword evidence="5" id="KW-1133">Transmembrane helix</keyword>
<dbReference type="GeneTree" id="ENSGT00610000086518"/>
<feature type="signal peptide" evidence="6">
    <location>
        <begin position="1"/>
        <end position="23"/>
    </location>
</feature>
<gene>
    <name evidence="7" type="primary">LOC100705186</name>
</gene>
<reference evidence="8" key="1">
    <citation type="submission" date="2012-01" db="EMBL/GenBank/DDBJ databases">
        <title>The Genome Sequence of Oreochromis niloticus (Nile Tilapia).</title>
        <authorList>
            <consortium name="Broad Institute Genome Assembly Team"/>
            <consortium name="Broad Institute Sequencing Platform"/>
            <person name="Di Palma F."/>
            <person name="Johnson J."/>
            <person name="Lander E.S."/>
            <person name="Lindblad-Toh K."/>
        </authorList>
    </citation>
    <scope>NUCLEOTIDE SEQUENCE [LARGE SCALE GENOMIC DNA]</scope>
</reference>
<feature type="chain" id="PRO_5025672766" evidence="6">
    <location>
        <begin position="24"/>
        <end position="262"/>
    </location>
</feature>
<dbReference type="InterPro" id="IPR013783">
    <property type="entry name" value="Ig-like_fold"/>
</dbReference>
<keyword evidence="4" id="KW-0325">Glycoprotein</keyword>